<dbReference type="AlphaFoldDB" id="A0A0A6UJZ7"/>
<accession>A0A0A6UJZ7</accession>
<proteinExistence type="predicted"/>
<dbReference type="SMART" id="SM00332">
    <property type="entry name" value="PP2Cc"/>
    <property type="match status" value="1"/>
</dbReference>
<dbReference type="eggNOG" id="COG0631">
    <property type="taxonomic scope" value="Bacteria"/>
</dbReference>
<dbReference type="STRING" id="1869.MB27_23380"/>
<dbReference type="GO" id="GO:0004722">
    <property type="term" value="F:protein serine/threonine phosphatase activity"/>
    <property type="evidence" value="ECO:0007669"/>
    <property type="project" value="InterPro"/>
</dbReference>
<dbReference type="EMBL" id="JRTT01000028">
    <property type="protein sequence ID" value="KHD75378.1"/>
    <property type="molecule type" value="Genomic_DNA"/>
</dbReference>
<organism evidence="2 3">
    <name type="scientific">Actinoplanes utahensis</name>
    <dbReference type="NCBI Taxonomy" id="1869"/>
    <lineage>
        <taxon>Bacteria</taxon>
        <taxon>Bacillati</taxon>
        <taxon>Actinomycetota</taxon>
        <taxon>Actinomycetes</taxon>
        <taxon>Micromonosporales</taxon>
        <taxon>Micromonosporaceae</taxon>
        <taxon>Actinoplanes</taxon>
    </lineage>
</organism>
<dbReference type="PROSITE" id="PS51746">
    <property type="entry name" value="PPM_2"/>
    <property type="match status" value="1"/>
</dbReference>
<reference evidence="2 3" key="1">
    <citation type="submission" date="2014-10" db="EMBL/GenBank/DDBJ databases">
        <title>Draft genome sequence of Actinoplanes utahensis NRRL 12052.</title>
        <authorList>
            <person name="Velasco-Bucheli B."/>
            <person name="del Cerro C."/>
            <person name="Hormigo D."/>
            <person name="Garcia J.L."/>
            <person name="Acebal C."/>
            <person name="Arroyo M."/>
            <person name="de la Mata I."/>
        </authorList>
    </citation>
    <scope>NUCLEOTIDE SEQUENCE [LARGE SCALE GENOMIC DNA]</scope>
    <source>
        <strain evidence="2 3">NRRL 12052</strain>
    </source>
</reference>
<dbReference type="InterPro" id="IPR036457">
    <property type="entry name" value="PPM-type-like_dom_sf"/>
</dbReference>
<dbReference type="InterPro" id="IPR015655">
    <property type="entry name" value="PP2C"/>
</dbReference>
<dbReference type="Pfam" id="PF13672">
    <property type="entry name" value="PP2C_2"/>
    <property type="match status" value="1"/>
</dbReference>
<keyword evidence="3" id="KW-1185">Reference proteome</keyword>
<protein>
    <recommendedName>
        <fullName evidence="1">PPM-type phosphatase domain-containing protein</fullName>
    </recommendedName>
</protein>
<comment type="caution">
    <text evidence="2">The sequence shown here is derived from an EMBL/GenBank/DDBJ whole genome shotgun (WGS) entry which is preliminary data.</text>
</comment>
<evidence type="ECO:0000313" key="2">
    <source>
        <dbReference type="EMBL" id="KHD75378.1"/>
    </source>
</evidence>
<feature type="domain" description="PPM-type phosphatase" evidence="1">
    <location>
        <begin position="22"/>
        <end position="244"/>
    </location>
</feature>
<dbReference type="Gene3D" id="3.60.40.10">
    <property type="entry name" value="PPM-type phosphatase domain"/>
    <property type="match status" value="1"/>
</dbReference>
<gene>
    <name evidence="2" type="ORF">MB27_23380</name>
</gene>
<dbReference type="CDD" id="cd00143">
    <property type="entry name" value="PP2Cc"/>
    <property type="match status" value="1"/>
</dbReference>
<name>A0A0A6UJZ7_ACTUT</name>
<dbReference type="RefSeq" id="WP_043527640.1">
    <property type="nucleotide sequence ID" value="NZ_BAABKU010000036.1"/>
</dbReference>
<dbReference type="InterPro" id="IPR001932">
    <property type="entry name" value="PPM-type_phosphatase-like_dom"/>
</dbReference>
<dbReference type="SUPFAM" id="SSF81606">
    <property type="entry name" value="PP2C-like"/>
    <property type="match status" value="1"/>
</dbReference>
<dbReference type="PANTHER" id="PTHR47992">
    <property type="entry name" value="PROTEIN PHOSPHATASE"/>
    <property type="match status" value="1"/>
</dbReference>
<sequence>MTHIDVVAVTHRGRQRDYNQDTVAVAGFQSGVLEGQPVRFAIDPVRPVTCLVADGLGGLAEGARASRVAAATITDAAPLFHDQDAVVRAVHQANDAVYAEMALTPAWSGMGSTVVLLVLAGDRAICANVGDSRCFLLRDAHLVQLSQDDSMTPAGEETIATVVTQALGGTPRPTAVTPHVLETEVAPGDRFLLCSDGLTDELDVERIEEELVKAADPRSAVSALLRAALDAGARDNVSIVLVTVPEPPAEPTGTAQEGNLP</sequence>
<dbReference type="SMART" id="SM00331">
    <property type="entry name" value="PP2C_SIG"/>
    <property type="match status" value="1"/>
</dbReference>
<evidence type="ECO:0000313" key="3">
    <source>
        <dbReference type="Proteomes" id="UP000054537"/>
    </source>
</evidence>
<dbReference type="OrthoDB" id="9801841at2"/>
<dbReference type="Proteomes" id="UP000054537">
    <property type="component" value="Unassembled WGS sequence"/>
</dbReference>
<evidence type="ECO:0000259" key="1">
    <source>
        <dbReference type="PROSITE" id="PS51746"/>
    </source>
</evidence>